<evidence type="ECO:0000256" key="4">
    <source>
        <dbReference type="ARBA" id="ARBA00023242"/>
    </source>
</evidence>
<dbReference type="Pfam" id="PF00046">
    <property type="entry name" value="Homeodomain"/>
    <property type="match status" value="1"/>
</dbReference>
<dbReference type="Proteomes" id="UP000242188">
    <property type="component" value="Unassembled WGS sequence"/>
</dbReference>
<dbReference type="OrthoDB" id="6125006at2759"/>
<dbReference type="EMBL" id="NEDP02000462">
    <property type="protein sequence ID" value="OWF55799.1"/>
    <property type="molecule type" value="Genomic_DNA"/>
</dbReference>
<feature type="domain" description="Homeobox" evidence="8">
    <location>
        <begin position="34"/>
        <end position="94"/>
    </location>
</feature>
<comment type="subcellular location">
    <subcellularLocation>
        <location evidence="1 5 6">Nucleus</location>
    </subcellularLocation>
</comment>
<keyword evidence="3 5" id="KW-0371">Homeobox</keyword>
<feature type="compositionally biased region" description="Low complexity" evidence="7">
    <location>
        <begin position="96"/>
        <end position="123"/>
    </location>
</feature>
<dbReference type="GO" id="GO:0005634">
    <property type="term" value="C:nucleus"/>
    <property type="evidence" value="ECO:0007669"/>
    <property type="project" value="UniProtKB-SubCell"/>
</dbReference>
<dbReference type="AlphaFoldDB" id="A0A210R462"/>
<dbReference type="PANTHER" id="PTHR46123:SF4">
    <property type="entry name" value="MIX-TYPE HOMEOBOX GENE 1-RELATED"/>
    <property type="match status" value="1"/>
</dbReference>
<evidence type="ECO:0000256" key="2">
    <source>
        <dbReference type="ARBA" id="ARBA00023125"/>
    </source>
</evidence>
<evidence type="ECO:0000313" key="9">
    <source>
        <dbReference type="EMBL" id="OWF55799.1"/>
    </source>
</evidence>
<sequence>MCSSQTDFSMRKILGIDGNQAYSSGLDLAQNSRKRKRRTRTIFSPQALSILELAFSSNSYPDMYERTKLAGIIGEEEARVQVWFQNRRARAKRTRQAASNSPSTDVSSDSLSSSTSSGSSSFSPIQRPVHVIKADPDKYTSDLGPYYPFPYYYPASFLPTAGAIPRPFDVPSYHGDTLLGELKSPLWSPGSPTFSKLFEFPPKAHTPLRDARRRPGFPQQAHSDEVFSSRSSSVDSRQSGSDDVTNVSNSRTVQYSCVRDFRRSERRSDEEDSELVIGRIEDTSSDDEDVLVMDLSVRTPDSKIAACCHGDR</sequence>
<dbReference type="SUPFAM" id="SSF46689">
    <property type="entry name" value="Homeodomain-like"/>
    <property type="match status" value="1"/>
</dbReference>
<accession>A0A210R462</accession>
<keyword evidence="4 5" id="KW-0539">Nucleus</keyword>
<evidence type="ECO:0000256" key="1">
    <source>
        <dbReference type="ARBA" id="ARBA00004123"/>
    </source>
</evidence>
<evidence type="ECO:0000259" key="8">
    <source>
        <dbReference type="PROSITE" id="PS50071"/>
    </source>
</evidence>
<dbReference type="InterPro" id="IPR051306">
    <property type="entry name" value="Homeobox_regulator"/>
</dbReference>
<keyword evidence="10" id="KW-1185">Reference proteome</keyword>
<protein>
    <submittedName>
        <fullName evidence="9">Dorsal root ganglia homeobox protein</fullName>
    </submittedName>
</protein>
<dbReference type="InterPro" id="IPR009057">
    <property type="entry name" value="Homeodomain-like_sf"/>
</dbReference>
<evidence type="ECO:0000256" key="6">
    <source>
        <dbReference type="RuleBase" id="RU000682"/>
    </source>
</evidence>
<proteinExistence type="predicted"/>
<gene>
    <name evidence="9" type="ORF">KP79_PYT10840</name>
</gene>
<evidence type="ECO:0000256" key="5">
    <source>
        <dbReference type="PROSITE-ProRule" id="PRU00108"/>
    </source>
</evidence>
<dbReference type="GO" id="GO:0000977">
    <property type="term" value="F:RNA polymerase II transcription regulatory region sequence-specific DNA binding"/>
    <property type="evidence" value="ECO:0007669"/>
    <property type="project" value="TreeGrafter"/>
</dbReference>
<dbReference type="CDD" id="cd00086">
    <property type="entry name" value="homeodomain"/>
    <property type="match status" value="1"/>
</dbReference>
<evidence type="ECO:0000256" key="3">
    <source>
        <dbReference type="ARBA" id="ARBA00023155"/>
    </source>
</evidence>
<evidence type="ECO:0000313" key="10">
    <source>
        <dbReference type="Proteomes" id="UP000242188"/>
    </source>
</evidence>
<feature type="region of interest" description="Disordered" evidence="7">
    <location>
        <begin position="93"/>
        <end position="124"/>
    </location>
</feature>
<comment type="caution">
    <text evidence="9">The sequence shown here is derived from an EMBL/GenBank/DDBJ whole genome shotgun (WGS) entry which is preliminary data.</text>
</comment>
<dbReference type="PROSITE" id="PS50071">
    <property type="entry name" value="HOMEOBOX_2"/>
    <property type="match status" value="1"/>
</dbReference>
<evidence type="ECO:0000256" key="7">
    <source>
        <dbReference type="SAM" id="MobiDB-lite"/>
    </source>
</evidence>
<dbReference type="SMART" id="SM00389">
    <property type="entry name" value="HOX"/>
    <property type="match status" value="1"/>
</dbReference>
<keyword evidence="2 5" id="KW-0238">DNA-binding</keyword>
<dbReference type="Gene3D" id="1.10.10.60">
    <property type="entry name" value="Homeodomain-like"/>
    <property type="match status" value="1"/>
</dbReference>
<organism evidence="9 10">
    <name type="scientific">Mizuhopecten yessoensis</name>
    <name type="common">Japanese scallop</name>
    <name type="synonym">Patinopecten yessoensis</name>
    <dbReference type="NCBI Taxonomy" id="6573"/>
    <lineage>
        <taxon>Eukaryota</taxon>
        <taxon>Metazoa</taxon>
        <taxon>Spiralia</taxon>
        <taxon>Lophotrochozoa</taxon>
        <taxon>Mollusca</taxon>
        <taxon>Bivalvia</taxon>
        <taxon>Autobranchia</taxon>
        <taxon>Pteriomorphia</taxon>
        <taxon>Pectinida</taxon>
        <taxon>Pectinoidea</taxon>
        <taxon>Pectinidae</taxon>
        <taxon>Mizuhopecten</taxon>
    </lineage>
</organism>
<feature type="DNA-binding region" description="Homeobox" evidence="5">
    <location>
        <begin position="36"/>
        <end position="95"/>
    </location>
</feature>
<dbReference type="InterPro" id="IPR001356">
    <property type="entry name" value="HD"/>
</dbReference>
<feature type="compositionally biased region" description="Low complexity" evidence="7">
    <location>
        <begin position="228"/>
        <end position="244"/>
    </location>
</feature>
<dbReference type="PANTHER" id="PTHR46123">
    <property type="entry name" value="MIX-TYPE HOMEOBOX GENE 1-RELATED"/>
    <property type="match status" value="1"/>
</dbReference>
<reference evidence="9 10" key="1">
    <citation type="journal article" date="2017" name="Nat. Ecol. Evol.">
        <title>Scallop genome provides insights into evolution of bilaterian karyotype and development.</title>
        <authorList>
            <person name="Wang S."/>
            <person name="Zhang J."/>
            <person name="Jiao W."/>
            <person name="Li J."/>
            <person name="Xun X."/>
            <person name="Sun Y."/>
            <person name="Guo X."/>
            <person name="Huan P."/>
            <person name="Dong B."/>
            <person name="Zhang L."/>
            <person name="Hu X."/>
            <person name="Sun X."/>
            <person name="Wang J."/>
            <person name="Zhao C."/>
            <person name="Wang Y."/>
            <person name="Wang D."/>
            <person name="Huang X."/>
            <person name="Wang R."/>
            <person name="Lv J."/>
            <person name="Li Y."/>
            <person name="Zhang Z."/>
            <person name="Liu B."/>
            <person name="Lu W."/>
            <person name="Hui Y."/>
            <person name="Liang J."/>
            <person name="Zhou Z."/>
            <person name="Hou R."/>
            <person name="Li X."/>
            <person name="Liu Y."/>
            <person name="Li H."/>
            <person name="Ning X."/>
            <person name="Lin Y."/>
            <person name="Zhao L."/>
            <person name="Xing Q."/>
            <person name="Dou J."/>
            <person name="Li Y."/>
            <person name="Mao J."/>
            <person name="Guo H."/>
            <person name="Dou H."/>
            <person name="Li T."/>
            <person name="Mu C."/>
            <person name="Jiang W."/>
            <person name="Fu Q."/>
            <person name="Fu X."/>
            <person name="Miao Y."/>
            <person name="Liu J."/>
            <person name="Yu Q."/>
            <person name="Li R."/>
            <person name="Liao H."/>
            <person name="Li X."/>
            <person name="Kong Y."/>
            <person name="Jiang Z."/>
            <person name="Chourrout D."/>
            <person name="Li R."/>
            <person name="Bao Z."/>
        </authorList>
    </citation>
    <scope>NUCLEOTIDE SEQUENCE [LARGE SCALE GENOMIC DNA]</scope>
    <source>
        <strain evidence="9 10">PY_sf001</strain>
    </source>
</reference>
<dbReference type="GO" id="GO:0000981">
    <property type="term" value="F:DNA-binding transcription factor activity, RNA polymerase II-specific"/>
    <property type="evidence" value="ECO:0007669"/>
    <property type="project" value="TreeGrafter"/>
</dbReference>
<name>A0A210R462_MIZYE</name>
<feature type="region of interest" description="Disordered" evidence="7">
    <location>
        <begin position="205"/>
        <end position="248"/>
    </location>
</feature>